<dbReference type="Gene3D" id="3.90.190.20">
    <property type="entry name" value="Mur ligase, C-terminal domain"/>
    <property type="match status" value="1"/>
</dbReference>
<keyword evidence="11 13" id="KW-0131">Cell cycle</keyword>
<evidence type="ECO:0000256" key="7">
    <source>
        <dbReference type="ARBA" id="ARBA00022840"/>
    </source>
</evidence>
<comment type="similarity">
    <text evidence="2 13">Belongs to the MurCDEF family. MurE subfamily.</text>
</comment>
<keyword evidence="5 13" id="KW-0132">Cell division</keyword>
<dbReference type="HAMAP" id="MF_00208">
    <property type="entry name" value="MurE"/>
    <property type="match status" value="1"/>
</dbReference>
<dbReference type="PROSITE" id="PS01011">
    <property type="entry name" value="FOLYLPOLYGLU_SYNT_1"/>
    <property type="match status" value="1"/>
</dbReference>
<dbReference type="Proteomes" id="UP000824123">
    <property type="component" value="Unassembled WGS sequence"/>
</dbReference>
<dbReference type="NCBIfam" id="TIGR01085">
    <property type="entry name" value="murE"/>
    <property type="match status" value="1"/>
</dbReference>
<evidence type="ECO:0000256" key="11">
    <source>
        <dbReference type="ARBA" id="ARBA00023306"/>
    </source>
</evidence>
<feature type="binding site" evidence="13">
    <location>
        <position position="378"/>
    </location>
    <ligand>
        <name>meso-2,6-diaminopimelate</name>
        <dbReference type="ChEBI" id="CHEBI:57791"/>
    </ligand>
</feature>
<evidence type="ECO:0000256" key="1">
    <source>
        <dbReference type="ARBA" id="ARBA00004752"/>
    </source>
</evidence>
<dbReference type="SUPFAM" id="SSF53244">
    <property type="entry name" value="MurD-like peptide ligases, peptide-binding domain"/>
    <property type="match status" value="1"/>
</dbReference>
<evidence type="ECO:0000256" key="9">
    <source>
        <dbReference type="ARBA" id="ARBA00022960"/>
    </source>
</evidence>
<dbReference type="GO" id="GO:0000287">
    <property type="term" value="F:magnesium ion binding"/>
    <property type="evidence" value="ECO:0007669"/>
    <property type="project" value="UniProtKB-UniRule"/>
</dbReference>
<gene>
    <name evidence="13" type="primary">murE</name>
    <name evidence="18" type="ORF">IAC59_04945</name>
</gene>
<dbReference type="InterPro" id="IPR036565">
    <property type="entry name" value="Mur-like_cat_sf"/>
</dbReference>
<sequence length="484" mass="53358">MNIKQLVIDLPCLIEVRGNADTDILSLSADSRKIEPGALFFCIRGIKVDAHQFAPQALAAGAAALVVERPLDVDAPQIVVSDARLAMNYIAQAFYGHPARRMKMIGITGTKGKSTTCFLIKSILQQAGYKVGLIGTIMTMIGDKRLPSDLTTPDPIELERLLRQMADEGVDIVTMEVSAHALALHKLDGIVYDAVAFTNLSHDHLDFFGTPEKYFAAKRRLLTPEFARMALLNGDDEHAASIFTDLKVPHERYAIREKANIYAGDIEFDARGLSFTLHFHKRYELEIHLKLSGLFNVYNSLCAAAVCDALGVAPEYIKKGLEAVANVPGRMEVLDTGTPYQVILDYAHSPDSLDNVLRAVRQFAKGRVIVVFGCGGNRDREKRPVMGRIGADLADYCVLTSDNPRGEDPMDILAAIEEGTRPEGKPYSVIENRREAIKHAMSIAREGDVVVLAGKGHETYQEIMGQKHPFDEKVVVQELLAELY</sequence>
<dbReference type="Pfam" id="PF01225">
    <property type="entry name" value="Mur_ligase"/>
    <property type="match status" value="1"/>
</dbReference>
<dbReference type="Pfam" id="PF02875">
    <property type="entry name" value="Mur_ligase_C"/>
    <property type="match status" value="1"/>
</dbReference>
<proteinExistence type="inferred from homology"/>
<dbReference type="NCBIfam" id="NF001124">
    <property type="entry name" value="PRK00139.1-2"/>
    <property type="match status" value="1"/>
</dbReference>
<dbReference type="GO" id="GO:0071555">
    <property type="term" value="P:cell wall organization"/>
    <property type="evidence" value="ECO:0007669"/>
    <property type="project" value="UniProtKB-KW"/>
</dbReference>
<keyword evidence="10 13" id="KW-0573">Peptidoglycan synthesis</keyword>
<dbReference type="GO" id="GO:0004326">
    <property type="term" value="F:tetrahydrofolylpolyglutamate synthase activity"/>
    <property type="evidence" value="ECO:0007669"/>
    <property type="project" value="InterPro"/>
</dbReference>
<dbReference type="InterPro" id="IPR004101">
    <property type="entry name" value="Mur_ligase_C"/>
</dbReference>
<feature type="short sequence motif" description="Meso-diaminopimelate recognition motif" evidence="13">
    <location>
        <begin position="402"/>
        <end position="405"/>
    </location>
</feature>
<feature type="binding site" evidence="13">
    <location>
        <position position="178"/>
    </location>
    <ligand>
        <name>UDP-N-acetyl-alpha-D-muramoyl-L-alanyl-D-glutamate</name>
        <dbReference type="ChEBI" id="CHEBI:83900"/>
    </ligand>
</feature>
<evidence type="ECO:0000313" key="19">
    <source>
        <dbReference type="Proteomes" id="UP000824123"/>
    </source>
</evidence>
<keyword evidence="9 13" id="KW-0133">Cell shape</keyword>
<dbReference type="AlphaFoldDB" id="A0A9D1LRC6"/>
<dbReference type="InterPro" id="IPR035911">
    <property type="entry name" value="MurE/MurF_N"/>
</dbReference>
<evidence type="ECO:0000256" key="10">
    <source>
        <dbReference type="ARBA" id="ARBA00022984"/>
    </source>
</evidence>
<dbReference type="GO" id="GO:0051301">
    <property type="term" value="P:cell division"/>
    <property type="evidence" value="ECO:0007669"/>
    <property type="project" value="UniProtKB-KW"/>
</dbReference>
<comment type="pathway">
    <text evidence="1 13 14">Cell wall biogenesis; peptidoglycan biosynthesis.</text>
</comment>
<comment type="caution">
    <text evidence="13">Lacks conserved residue(s) required for the propagation of feature annotation.</text>
</comment>
<dbReference type="InterPro" id="IPR036615">
    <property type="entry name" value="Mur_ligase_C_dom_sf"/>
</dbReference>
<dbReference type="Pfam" id="PF08245">
    <property type="entry name" value="Mur_ligase_M"/>
    <property type="match status" value="1"/>
</dbReference>
<dbReference type="FunFam" id="3.40.1390.10:FF:000005">
    <property type="entry name" value="UDP-N-acetylmuramoyl-L-alanyl-D-glutamate--2,6-diaminopimelate ligase"/>
    <property type="match status" value="1"/>
</dbReference>
<dbReference type="EMBL" id="DVNK01000033">
    <property type="protein sequence ID" value="HIU46586.1"/>
    <property type="molecule type" value="Genomic_DNA"/>
</dbReference>
<dbReference type="InterPro" id="IPR005761">
    <property type="entry name" value="UDP-N-AcMur-Glu-dNH2Pim_ligase"/>
</dbReference>
<feature type="binding site" evidence="13">
    <location>
        <begin position="109"/>
        <end position="115"/>
    </location>
    <ligand>
        <name>ATP</name>
        <dbReference type="ChEBI" id="CHEBI:30616"/>
    </ligand>
</feature>
<evidence type="ECO:0000256" key="5">
    <source>
        <dbReference type="ARBA" id="ARBA00022618"/>
    </source>
</evidence>
<feature type="binding site" evidence="13">
    <location>
        <begin position="402"/>
        <end position="405"/>
    </location>
    <ligand>
        <name>meso-2,6-diaminopimelate</name>
        <dbReference type="ChEBI" id="CHEBI:57791"/>
    </ligand>
</feature>
<evidence type="ECO:0000313" key="18">
    <source>
        <dbReference type="EMBL" id="HIU46586.1"/>
    </source>
</evidence>
<dbReference type="InterPro" id="IPR000713">
    <property type="entry name" value="Mur_ligase_N"/>
</dbReference>
<dbReference type="PANTHER" id="PTHR23135">
    <property type="entry name" value="MUR LIGASE FAMILY MEMBER"/>
    <property type="match status" value="1"/>
</dbReference>
<comment type="subcellular location">
    <subcellularLocation>
        <location evidence="13 14">Cytoplasm</location>
    </subcellularLocation>
</comment>
<dbReference type="NCBIfam" id="NF001126">
    <property type="entry name" value="PRK00139.1-4"/>
    <property type="match status" value="1"/>
</dbReference>
<feature type="domain" description="Mur ligase C-terminal" evidence="16">
    <location>
        <begin position="329"/>
        <end position="456"/>
    </location>
</feature>
<keyword evidence="8 13" id="KW-0460">Magnesium</keyword>
<evidence type="ECO:0000256" key="13">
    <source>
        <dbReference type="HAMAP-Rule" id="MF_00208"/>
    </source>
</evidence>
<comment type="cofactor">
    <cofactor evidence="13">
        <name>Mg(2+)</name>
        <dbReference type="ChEBI" id="CHEBI:18420"/>
    </cofactor>
</comment>
<comment type="PTM">
    <text evidence="13">Carboxylation is probably crucial for Mg(2+) binding and, consequently, for the gamma-phosphate positioning of ATP.</text>
</comment>
<feature type="binding site" evidence="13">
    <location>
        <begin position="151"/>
        <end position="152"/>
    </location>
    <ligand>
        <name>UDP-N-acetyl-alpha-D-muramoyl-L-alanyl-D-glutamate</name>
        <dbReference type="ChEBI" id="CHEBI:83900"/>
    </ligand>
</feature>
<comment type="function">
    <text evidence="13">Catalyzes the addition of meso-diaminopimelic acid to the nucleotide precursor UDP-N-acetylmuramoyl-L-alanyl-D-glutamate (UMAG) in the biosynthesis of bacterial cell-wall peptidoglycan.</text>
</comment>
<evidence type="ECO:0000256" key="12">
    <source>
        <dbReference type="ARBA" id="ARBA00023316"/>
    </source>
</evidence>
<dbReference type="InterPro" id="IPR018109">
    <property type="entry name" value="Folylpolyglutamate_synth_CS"/>
</dbReference>
<keyword evidence="6 13" id="KW-0547">Nucleotide-binding</keyword>
<comment type="caution">
    <text evidence="18">The sequence shown here is derived from an EMBL/GenBank/DDBJ whole genome shotgun (WGS) entry which is preliminary data.</text>
</comment>
<dbReference type="EC" id="6.3.2.13" evidence="13"/>
<protein>
    <recommendedName>
        <fullName evidence="13">UDP-N-acetylmuramoyl-L-alanyl-D-glutamate--2,6-diaminopimelate ligase</fullName>
        <ecNumber evidence="13">6.3.2.13</ecNumber>
    </recommendedName>
    <alternativeName>
        <fullName evidence="13">Meso-A2pm-adding enzyme</fullName>
    </alternativeName>
    <alternativeName>
        <fullName evidence="13">Meso-diaminopimelate-adding enzyme</fullName>
    </alternativeName>
    <alternativeName>
        <fullName evidence="13">UDP-MurNAc-L-Ala-D-Glu:meso-diaminopimelate ligase</fullName>
    </alternativeName>
    <alternativeName>
        <fullName evidence="13">UDP-MurNAc-tripeptide synthetase</fullName>
    </alternativeName>
    <alternativeName>
        <fullName evidence="13">UDP-N-acetylmuramyl-tripeptide synthetase</fullName>
    </alternativeName>
</protein>
<evidence type="ECO:0000256" key="6">
    <source>
        <dbReference type="ARBA" id="ARBA00022741"/>
    </source>
</evidence>
<dbReference type="GO" id="GO:0005737">
    <property type="term" value="C:cytoplasm"/>
    <property type="evidence" value="ECO:0007669"/>
    <property type="project" value="UniProtKB-SubCell"/>
</dbReference>
<organism evidence="18 19">
    <name type="scientific">Candidatus Fimadaptatus faecigallinarum</name>
    <dbReference type="NCBI Taxonomy" id="2840814"/>
    <lineage>
        <taxon>Bacteria</taxon>
        <taxon>Bacillati</taxon>
        <taxon>Bacillota</taxon>
        <taxon>Clostridia</taxon>
        <taxon>Eubacteriales</taxon>
        <taxon>Candidatus Fimadaptatus</taxon>
    </lineage>
</organism>
<reference evidence="18" key="2">
    <citation type="journal article" date="2021" name="PeerJ">
        <title>Extensive microbial diversity within the chicken gut microbiome revealed by metagenomics and culture.</title>
        <authorList>
            <person name="Gilroy R."/>
            <person name="Ravi A."/>
            <person name="Getino M."/>
            <person name="Pursley I."/>
            <person name="Horton D.L."/>
            <person name="Alikhan N.F."/>
            <person name="Baker D."/>
            <person name="Gharbi K."/>
            <person name="Hall N."/>
            <person name="Watson M."/>
            <person name="Adriaenssens E.M."/>
            <person name="Foster-Nyarko E."/>
            <person name="Jarju S."/>
            <person name="Secka A."/>
            <person name="Antonio M."/>
            <person name="Oren A."/>
            <person name="Chaudhuri R.R."/>
            <person name="La Ragione R."/>
            <person name="Hildebrand F."/>
            <person name="Pallen M.J."/>
        </authorList>
    </citation>
    <scope>NUCLEOTIDE SEQUENCE</scope>
    <source>
        <strain evidence="18">ChiSxjej2B14-8506</strain>
    </source>
</reference>
<evidence type="ECO:0000259" key="17">
    <source>
        <dbReference type="Pfam" id="PF08245"/>
    </source>
</evidence>
<evidence type="ECO:0000256" key="3">
    <source>
        <dbReference type="ARBA" id="ARBA00022490"/>
    </source>
</evidence>
<keyword evidence="7 13" id="KW-0067">ATP-binding</keyword>
<evidence type="ECO:0000259" key="16">
    <source>
        <dbReference type="Pfam" id="PF02875"/>
    </source>
</evidence>
<dbReference type="GO" id="GO:0008360">
    <property type="term" value="P:regulation of cell shape"/>
    <property type="evidence" value="ECO:0007669"/>
    <property type="project" value="UniProtKB-KW"/>
</dbReference>
<dbReference type="InterPro" id="IPR013221">
    <property type="entry name" value="Mur_ligase_cen"/>
</dbReference>
<dbReference type="PANTHER" id="PTHR23135:SF4">
    <property type="entry name" value="UDP-N-ACETYLMURAMOYL-L-ALANYL-D-GLUTAMATE--2,6-DIAMINOPIMELATE LIGASE MURE HOMOLOG, CHLOROPLASTIC"/>
    <property type="match status" value="1"/>
</dbReference>
<feature type="modified residue" description="N6-carboxylysine" evidence="13">
    <location>
        <position position="218"/>
    </location>
</feature>
<evidence type="ECO:0000256" key="4">
    <source>
        <dbReference type="ARBA" id="ARBA00022598"/>
    </source>
</evidence>
<evidence type="ECO:0000256" key="8">
    <source>
        <dbReference type="ARBA" id="ARBA00022842"/>
    </source>
</evidence>
<dbReference type="SUPFAM" id="SSF53623">
    <property type="entry name" value="MurD-like peptide ligases, catalytic domain"/>
    <property type="match status" value="1"/>
</dbReference>
<dbReference type="SUPFAM" id="SSF63418">
    <property type="entry name" value="MurE/MurF N-terminal domain"/>
    <property type="match status" value="1"/>
</dbReference>
<keyword evidence="3 13" id="KW-0963">Cytoplasm</keyword>
<dbReference type="Gene3D" id="3.40.1390.10">
    <property type="entry name" value="MurE/MurF, N-terminal domain"/>
    <property type="match status" value="1"/>
</dbReference>
<evidence type="ECO:0000256" key="2">
    <source>
        <dbReference type="ARBA" id="ARBA00005898"/>
    </source>
</evidence>
<dbReference type="Gene3D" id="3.40.1190.10">
    <property type="entry name" value="Mur-like, catalytic domain"/>
    <property type="match status" value="1"/>
</dbReference>
<keyword evidence="4 13" id="KW-0436">Ligase</keyword>
<accession>A0A9D1LRC6</accession>
<feature type="domain" description="Mur ligase central" evidence="17">
    <location>
        <begin position="107"/>
        <end position="307"/>
    </location>
</feature>
<reference evidence="18" key="1">
    <citation type="submission" date="2020-10" db="EMBL/GenBank/DDBJ databases">
        <authorList>
            <person name="Gilroy R."/>
        </authorList>
    </citation>
    <scope>NUCLEOTIDE SEQUENCE</scope>
    <source>
        <strain evidence="18">ChiSxjej2B14-8506</strain>
    </source>
</reference>
<feature type="domain" description="Mur ligase N-terminal catalytic" evidence="15">
    <location>
        <begin position="26"/>
        <end position="83"/>
    </location>
</feature>
<feature type="binding site" evidence="13">
    <location>
        <position position="31"/>
    </location>
    <ligand>
        <name>UDP-N-acetyl-alpha-D-muramoyl-L-alanyl-D-glutamate</name>
        <dbReference type="ChEBI" id="CHEBI:83900"/>
    </ligand>
</feature>
<evidence type="ECO:0000259" key="15">
    <source>
        <dbReference type="Pfam" id="PF01225"/>
    </source>
</evidence>
<dbReference type="GO" id="GO:0005524">
    <property type="term" value="F:ATP binding"/>
    <property type="evidence" value="ECO:0007669"/>
    <property type="project" value="UniProtKB-UniRule"/>
</dbReference>
<dbReference type="GO" id="GO:0009252">
    <property type="term" value="P:peptidoglycan biosynthetic process"/>
    <property type="evidence" value="ECO:0007669"/>
    <property type="project" value="UniProtKB-UniRule"/>
</dbReference>
<comment type="catalytic activity">
    <reaction evidence="13">
        <text>UDP-N-acetyl-alpha-D-muramoyl-L-alanyl-D-glutamate + meso-2,6-diaminopimelate + ATP = UDP-N-acetyl-alpha-D-muramoyl-L-alanyl-gamma-D-glutamyl-meso-2,6-diaminopimelate + ADP + phosphate + H(+)</text>
        <dbReference type="Rhea" id="RHEA:23676"/>
        <dbReference type="ChEBI" id="CHEBI:15378"/>
        <dbReference type="ChEBI" id="CHEBI:30616"/>
        <dbReference type="ChEBI" id="CHEBI:43474"/>
        <dbReference type="ChEBI" id="CHEBI:57791"/>
        <dbReference type="ChEBI" id="CHEBI:83900"/>
        <dbReference type="ChEBI" id="CHEBI:83905"/>
        <dbReference type="ChEBI" id="CHEBI:456216"/>
        <dbReference type="EC" id="6.3.2.13"/>
    </reaction>
</comment>
<feature type="binding site" evidence="13">
    <location>
        <position position="458"/>
    </location>
    <ligand>
        <name>meso-2,6-diaminopimelate</name>
        <dbReference type="ChEBI" id="CHEBI:57791"/>
    </ligand>
</feature>
<evidence type="ECO:0000256" key="14">
    <source>
        <dbReference type="RuleBase" id="RU004135"/>
    </source>
</evidence>
<dbReference type="GO" id="GO:0008765">
    <property type="term" value="F:UDP-N-acetylmuramoylalanyl-D-glutamate-2,6-diaminopimelate ligase activity"/>
    <property type="evidence" value="ECO:0007669"/>
    <property type="project" value="UniProtKB-UniRule"/>
</dbReference>
<name>A0A9D1LRC6_9FIRM</name>
<feature type="binding site" evidence="13">
    <location>
        <position position="454"/>
    </location>
    <ligand>
        <name>meso-2,6-diaminopimelate</name>
        <dbReference type="ChEBI" id="CHEBI:57791"/>
    </ligand>
</feature>
<keyword evidence="12 13" id="KW-0961">Cell wall biogenesis/degradation</keyword>